<dbReference type="Proteomes" id="UP000008672">
    <property type="component" value="Unassembled WGS sequence"/>
</dbReference>
<dbReference type="Ensembl" id="ENSLACT00000004139.1">
    <property type="protein sequence ID" value="ENSLACP00000004103.1"/>
    <property type="gene ID" value="ENSLACG00000003646.1"/>
</dbReference>
<dbReference type="InterPro" id="IPR000477">
    <property type="entry name" value="RT_dom"/>
</dbReference>
<dbReference type="EMBL" id="AFYH01204777">
    <property type="status" value="NOT_ANNOTATED_CDS"/>
    <property type="molecule type" value="Genomic_DNA"/>
</dbReference>
<proteinExistence type="predicted"/>
<dbReference type="InParanoid" id="H3A382"/>
<dbReference type="CDD" id="cd01650">
    <property type="entry name" value="RT_nLTR_like"/>
    <property type="match status" value="1"/>
</dbReference>
<dbReference type="InterPro" id="IPR043502">
    <property type="entry name" value="DNA/RNA_pol_sf"/>
</dbReference>
<dbReference type="eggNOG" id="KOG1075">
    <property type="taxonomic scope" value="Eukaryota"/>
</dbReference>
<keyword evidence="4" id="KW-1185">Reference proteome</keyword>
<keyword evidence="1" id="KW-0175">Coiled coil</keyword>
<dbReference type="STRING" id="7897.ENSLACP00000004103"/>
<reference evidence="4" key="1">
    <citation type="submission" date="2011-08" db="EMBL/GenBank/DDBJ databases">
        <title>The draft genome of Latimeria chalumnae.</title>
        <authorList>
            <person name="Di Palma F."/>
            <person name="Alfoldi J."/>
            <person name="Johnson J."/>
            <person name="Berlin A."/>
            <person name="Gnerre S."/>
            <person name="Jaffe D."/>
            <person name="MacCallum I."/>
            <person name="Young S."/>
            <person name="Walker B.J."/>
            <person name="Lander E."/>
            <person name="Lindblad-Toh K."/>
        </authorList>
    </citation>
    <scope>NUCLEOTIDE SEQUENCE [LARGE SCALE GENOMIC DNA]</scope>
    <source>
        <strain evidence="4">Wild caught</strain>
    </source>
</reference>
<feature type="coiled-coil region" evidence="1">
    <location>
        <begin position="77"/>
        <end position="108"/>
    </location>
</feature>
<dbReference type="HOGENOM" id="CLU_000680_32_4_1"/>
<sequence length="680" mass="79152">KFNTDLQDPSIWERYAVEVKNHFEALDLETQHVESGKKMKICLVESAEKTIERVKRCKRKPWISDEVLLLAEKKAKLRKKRHVSEELYEEYKRLKREVQRKCRRDKEEWIAEQCKELEEAHQKGNTWKLFQKLRSLSKKPRMNQSSIKDANGLVLTETQDTKEYLINLFKKLVGKQVTEALTLDKEELEPEPIIREVQNVIVQLKCRKAPGVDEIPAELLKASGEFGVSMFHQLCCRIWKSVQWPEEWFLKGGDSTDCNNYRTISLISHASKVLLTIIVNCLKNKIVWELPESQAGSQAGRGTRDMLVNLQLLIEKILDVNSEGIVIFIDYTKAFDSASHPQLFSVLITMGFPKHLVALLQSMYSKQQACVCWNNERSDWFPIEKRVRQGCIASPGPFNIYSEQIVREAEVEQTGVVIFATQMDSDVAETQQKLDRVADASARRCIQINAKNPKDMLIAKAQREIVIRARQEWIEQVESFRYPSSQKTNNGDCTKEINSRIAMAKAKTQELDPIWKDFHISKRTKIYLLKSTVWSVLLYGVESWILKVVHERRIRSTEMSWLRGILRVSRLQKIKNEVIRKQLGQEITLLQKIQERRLQRFGHISRMDPERIPHMAIHTKVQGMKNRGRPRIHWIDTVKNDIQQKGLKMNKAVKLVQDRKFGRILLTSGLASIQETTYRL</sequence>
<dbReference type="PANTHER" id="PTHR47027">
    <property type="entry name" value="REVERSE TRANSCRIPTASE DOMAIN-CONTAINING PROTEIN"/>
    <property type="match status" value="1"/>
</dbReference>
<dbReference type="SUPFAM" id="SSF56672">
    <property type="entry name" value="DNA/RNA polymerases"/>
    <property type="match status" value="1"/>
</dbReference>
<reference evidence="3" key="3">
    <citation type="submission" date="2025-09" db="UniProtKB">
        <authorList>
            <consortium name="Ensembl"/>
        </authorList>
    </citation>
    <scope>IDENTIFICATION</scope>
</reference>
<feature type="domain" description="Reverse transcriptase" evidence="2">
    <location>
        <begin position="258"/>
        <end position="412"/>
    </location>
</feature>
<name>H3A382_LATCH</name>
<dbReference type="EMBL" id="AFYH01204779">
    <property type="status" value="NOT_ANNOTATED_CDS"/>
    <property type="molecule type" value="Genomic_DNA"/>
</dbReference>
<organism evidence="3 4">
    <name type="scientific">Latimeria chalumnae</name>
    <name type="common">Coelacanth</name>
    <dbReference type="NCBI Taxonomy" id="7897"/>
    <lineage>
        <taxon>Eukaryota</taxon>
        <taxon>Metazoa</taxon>
        <taxon>Chordata</taxon>
        <taxon>Craniata</taxon>
        <taxon>Vertebrata</taxon>
        <taxon>Euteleostomi</taxon>
        <taxon>Coelacanthiformes</taxon>
        <taxon>Coelacanthidae</taxon>
        <taxon>Latimeria</taxon>
    </lineage>
</organism>
<evidence type="ECO:0000313" key="3">
    <source>
        <dbReference type="Ensembl" id="ENSLACP00000004103.1"/>
    </source>
</evidence>
<dbReference type="AlphaFoldDB" id="H3A382"/>
<accession>H3A382</accession>
<dbReference type="OMA" id="WERYAVE"/>
<dbReference type="Pfam" id="PF00078">
    <property type="entry name" value="RVT_1"/>
    <property type="match status" value="1"/>
</dbReference>
<evidence type="ECO:0000313" key="4">
    <source>
        <dbReference type="Proteomes" id="UP000008672"/>
    </source>
</evidence>
<dbReference type="GeneTree" id="ENSGT01150000286929"/>
<reference evidence="3" key="2">
    <citation type="submission" date="2025-08" db="UniProtKB">
        <authorList>
            <consortium name="Ensembl"/>
        </authorList>
    </citation>
    <scope>IDENTIFICATION</scope>
</reference>
<protein>
    <recommendedName>
        <fullName evidence="2">Reverse transcriptase domain-containing protein</fullName>
    </recommendedName>
</protein>
<dbReference type="EMBL" id="AFYH01204778">
    <property type="status" value="NOT_ANNOTATED_CDS"/>
    <property type="molecule type" value="Genomic_DNA"/>
</dbReference>
<dbReference type="PANTHER" id="PTHR47027:SF8">
    <property type="entry name" value="RIBONUCLEASE H"/>
    <property type="match status" value="1"/>
</dbReference>
<evidence type="ECO:0000259" key="2">
    <source>
        <dbReference type="Pfam" id="PF00078"/>
    </source>
</evidence>
<evidence type="ECO:0000256" key="1">
    <source>
        <dbReference type="SAM" id="Coils"/>
    </source>
</evidence>